<evidence type="ECO:0000313" key="5">
    <source>
        <dbReference type="EMBL" id="KAF2272885.1"/>
    </source>
</evidence>
<feature type="compositionally biased region" description="Low complexity" evidence="3">
    <location>
        <begin position="792"/>
        <end position="805"/>
    </location>
</feature>
<evidence type="ECO:0000256" key="1">
    <source>
        <dbReference type="ARBA" id="ARBA00004123"/>
    </source>
</evidence>
<evidence type="ECO:0000256" key="3">
    <source>
        <dbReference type="SAM" id="MobiDB-lite"/>
    </source>
</evidence>
<dbReference type="PANTHER" id="PTHR12585">
    <property type="entry name" value="SCC1 / RAD21 FAMILY MEMBER"/>
    <property type="match status" value="1"/>
</dbReference>
<feature type="compositionally biased region" description="Polar residues" evidence="3">
    <location>
        <begin position="152"/>
        <end position="166"/>
    </location>
</feature>
<feature type="compositionally biased region" description="Low complexity" evidence="3">
    <location>
        <begin position="744"/>
        <end position="753"/>
    </location>
</feature>
<keyword evidence="2" id="KW-0539">Nucleus</keyword>
<dbReference type="Proteomes" id="UP000800097">
    <property type="component" value="Unassembled WGS sequence"/>
</dbReference>
<feature type="compositionally biased region" description="Basic and acidic residues" evidence="3">
    <location>
        <begin position="438"/>
        <end position="450"/>
    </location>
</feature>
<dbReference type="InterPro" id="IPR039781">
    <property type="entry name" value="Rad21/Rec8-like"/>
</dbReference>
<proteinExistence type="predicted"/>
<feature type="compositionally biased region" description="Acidic residues" evidence="3">
    <location>
        <begin position="765"/>
        <end position="789"/>
    </location>
</feature>
<name>A0A6A6J964_WESOR</name>
<dbReference type="GeneID" id="54552298"/>
<dbReference type="PANTHER" id="PTHR12585:SF70">
    <property type="entry name" value="RAD21_REC8 N TERMINAL DOMAIN PROTEIN (AFU_ORTHOLOGUE AFUA_6G02900)"/>
    <property type="match status" value="1"/>
</dbReference>
<dbReference type="AlphaFoldDB" id="A0A6A6J964"/>
<protein>
    <recommendedName>
        <fullName evidence="4">Rad21/Rec8-like protein N-terminal domain-containing protein</fullName>
    </recommendedName>
</protein>
<dbReference type="OrthoDB" id="5427633at2759"/>
<comment type="subcellular location">
    <subcellularLocation>
        <location evidence="1">Nucleus</location>
    </subcellularLocation>
</comment>
<reference evidence="5" key="1">
    <citation type="journal article" date="2020" name="Stud. Mycol.">
        <title>101 Dothideomycetes genomes: a test case for predicting lifestyles and emergence of pathogens.</title>
        <authorList>
            <person name="Haridas S."/>
            <person name="Albert R."/>
            <person name="Binder M."/>
            <person name="Bloem J."/>
            <person name="Labutti K."/>
            <person name="Salamov A."/>
            <person name="Andreopoulos B."/>
            <person name="Baker S."/>
            <person name="Barry K."/>
            <person name="Bills G."/>
            <person name="Bluhm B."/>
            <person name="Cannon C."/>
            <person name="Castanera R."/>
            <person name="Culley D."/>
            <person name="Daum C."/>
            <person name="Ezra D."/>
            <person name="Gonzalez J."/>
            <person name="Henrissat B."/>
            <person name="Kuo A."/>
            <person name="Liang C."/>
            <person name="Lipzen A."/>
            <person name="Lutzoni F."/>
            <person name="Magnuson J."/>
            <person name="Mondo S."/>
            <person name="Nolan M."/>
            <person name="Ohm R."/>
            <person name="Pangilinan J."/>
            <person name="Park H.-J."/>
            <person name="Ramirez L."/>
            <person name="Alfaro M."/>
            <person name="Sun H."/>
            <person name="Tritt A."/>
            <person name="Yoshinaga Y."/>
            <person name="Zwiers L.-H."/>
            <person name="Turgeon B."/>
            <person name="Goodwin S."/>
            <person name="Spatafora J."/>
            <person name="Crous P."/>
            <person name="Grigoriev I."/>
        </authorList>
    </citation>
    <scope>NUCLEOTIDE SEQUENCE</scope>
    <source>
        <strain evidence="5">CBS 379.55</strain>
    </source>
</reference>
<dbReference type="CDD" id="cd21789">
    <property type="entry name" value="Rad21_Rec8_M_SpRec8p-like"/>
    <property type="match status" value="1"/>
</dbReference>
<feature type="region of interest" description="Disordered" evidence="3">
    <location>
        <begin position="424"/>
        <end position="463"/>
    </location>
</feature>
<evidence type="ECO:0000259" key="4">
    <source>
        <dbReference type="Pfam" id="PF04825"/>
    </source>
</evidence>
<dbReference type="InterPro" id="IPR006910">
    <property type="entry name" value="Rad21_Rec8_N"/>
</dbReference>
<dbReference type="RefSeq" id="XP_033650424.1">
    <property type="nucleotide sequence ID" value="XM_033799123.1"/>
</dbReference>
<feature type="region of interest" description="Disordered" evidence="3">
    <location>
        <begin position="296"/>
        <end position="330"/>
    </location>
</feature>
<evidence type="ECO:0000313" key="6">
    <source>
        <dbReference type="Proteomes" id="UP000800097"/>
    </source>
</evidence>
<dbReference type="EMBL" id="ML986515">
    <property type="protein sequence ID" value="KAF2272885.1"/>
    <property type="molecule type" value="Genomic_DNA"/>
</dbReference>
<dbReference type="GO" id="GO:0003682">
    <property type="term" value="F:chromatin binding"/>
    <property type="evidence" value="ECO:0007669"/>
    <property type="project" value="TreeGrafter"/>
</dbReference>
<organism evidence="5 6">
    <name type="scientific">Westerdykella ornata</name>
    <dbReference type="NCBI Taxonomy" id="318751"/>
    <lineage>
        <taxon>Eukaryota</taxon>
        <taxon>Fungi</taxon>
        <taxon>Dikarya</taxon>
        <taxon>Ascomycota</taxon>
        <taxon>Pezizomycotina</taxon>
        <taxon>Dothideomycetes</taxon>
        <taxon>Pleosporomycetidae</taxon>
        <taxon>Pleosporales</taxon>
        <taxon>Sporormiaceae</taxon>
        <taxon>Westerdykella</taxon>
    </lineage>
</organism>
<evidence type="ECO:0000256" key="2">
    <source>
        <dbReference type="ARBA" id="ARBA00023242"/>
    </source>
</evidence>
<feature type="region of interest" description="Disordered" evidence="3">
    <location>
        <begin position="146"/>
        <end position="174"/>
    </location>
</feature>
<gene>
    <name evidence="5" type="ORF">EI97DRAFT_436495</name>
</gene>
<feature type="compositionally biased region" description="Low complexity" evidence="3">
    <location>
        <begin position="296"/>
        <end position="310"/>
    </location>
</feature>
<feature type="domain" description="Rad21/Rec8-like protein N-terminal" evidence="4">
    <location>
        <begin position="1"/>
        <end position="112"/>
    </location>
</feature>
<feature type="region of interest" description="Disordered" evidence="3">
    <location>
        <begin position="711"/>
        <end position="805"/>
    </location>
</feature>
<dbReference type="Pfam" id="PF04825">
    <property type="entry name" value="Rad21_Rec8_N"/>
    <property type="match status" value="1"/>
</dbReference>
<keyword evidence="6" id="KW-1185">Reference proteome</keyword>
<accession>A0A6A6J964</accession>
<dbReference type="GO" id="GO:0005634">
    <property type="term" value="C:nucleus"/>
    <property type="evidence" value="ECO:0007669"/>
    <property type="project" value="UniProtKB-SubCell"/>
</dbReference>
<dbReference type="GO" id="GO:0007064">
    <property type="term" value="P:mitotic sister chromatid cohesion"/>
    <property type="evidence" value="ECO:0007669"/>
    <property type="project" value="TreeGrafter"/>
</dbReference>
<dbReference type="GO" id="GO:0030892">
    <property type="term" value="C:mitotic cohesin complex"/>
    <property type="evidence" value="ECO:0007669"/>
    <property type="project" value="TreeGrafter"/>
</dbReference>
<sequence length="805" mass="86031">MFYSHEVLTSRKYGVATVWLVATLGSSSKLKKIKRKAIREVDVPKACRTILDPGAPMALRLQGSLLYGVSRVYLEQCSYVLSDAENAHNSMRLMMKIMKNAAIDPEAGRARPEQLILPDDPAFLPDFTLPPADLLVELNFPIPPPVQRFDESQTYTPGGSQSSHRSPTAPLGNLLIPSSSPVAAGDFQIAGDYGIGSVGESGGLMGVEDVAQPLEEDFSFDADGNLIDFAAGEGGFSTPLNQRGSTMMSDAGASARVREEHLEGQQTAAERVGDQMELDFPNIGEDFPMDDAAAISPDQQQQSSSRVQSDGTFPSSASAPMQRRTRKPKVIPADRTMELRNKDLANWNNNYLHNMAEATRLKNAHRAPAQAKKNAEYFVWGAGVGGIGRRPAGATAPSPLDMYCGDNLFALFTGIDRRALRAGKKHDRDSGIDEAMAEEGRRVRPRRSVEDNQQQVGRGQEDEGIILAEDDELAIADKDDVELPRSAPSALDDQQIFSSMPWNMSASVRGSSAVPHSARVGSVGTSTGVLGSARLRGSRMVSASPLQRRALMRGSAADLEALGLGGLGSELDVEGFGLPEQMTSDGFGEMLLASPGKGDGGSPERVRVQEALSAEGSNFLEFINDALFEKQQRVREMQGTEDETEQADEVLFEEVLPPAKNSRVVACQGLMMVLALGSKGLLEVRQDEPFAEIGLKVTEKAKEMGLGVVFQPEGEGDAGEGGADAGEDAEMLKEEGQFDEEQVAAGAGDAAGAPKHDVHGSDNDSASEDNGGENEVIEISDGGDDDDDDGHGSNNGNDNDSLYAD</sequence>